<dbReference type="EMBL" id="BMAO01033598">
    <property type="protein sequence ID" value="GFQ90594.1"/>
    <property type="molecule type" value="Genomic_DNA"/>
</dbReference>
<dbReference type="Proteomes" id="UP000887116">
    <property type="component" value="Unassembled WGS sequence"/>
</dbReference>
<evidence type="ECO:0000313" key="2">
    <source>
        <dbReference type="Proteomes" id="UP000887116"/>
    </source>
</evidence>
<dbReference type="AlphaFoldDB" id="A0A8X6HPQ0"/>
<feature type="non-terminal residue" evidence="1">
    <location>
        <position position="1"/>
    </location>
</feature>
<comment type="caution">
    <text evidence="1">The sequence shown here is derived from an EMBL/GenBank/DDBJ whole genome shotgun (WGS) entry which is preliminary data.</text>
</comment>
<proteinExistence type="predicted"/>
<keyword evidence="2" id="KW-1185">Reference proteome</keyword>
<organism evidence="1 2">
    <name type="scientific">Trichonephila clavata</name>
    <name type="common">Joro spider</name>
    <name type="synonym">Nephila clavata</name>
    <dbReference type="NCBI Taxonomy" id="2740835"/>
    <lineage>
        <taxon>Eukaryota</taxon>
        <taxon>Metazoa</taxon>
        <taxon>Ecdysozoa</taxon>
        <taxon>Arthropoda</taxon>
        <taxon>Chelicerata</taxon>
        <taxon>Arachnida</taxon>
        <taxon>Araneae</taxon>
        <taxon>Araneomorphae</taxon>
        <taxon>Entelegynae</taxon>
        <taxon>Araneoidea</taxon>
        <taxon>Nephilidae</taxon>
        <taxon>Trichonephila</taxon>
    </lineage>
</organism>
<accession>A0A8X6HPQ0</accession>
<sequence>KLKKVDEFEEPLKKRFGILPSLRVRKGRGTSSDSEVLIYNKNERDGAGFHNNKTYYQQGRRQEIAEVRRNKQWNNGKAFGY</sequence>
<gene>
    <name evidence="1" type="primary">AVEN_163661_1</name>
    <name evidence="1" type="ORF">TNCT_662331</name>
</gene>
<protein>
    <submittedName>
        <fullName evidence="1">Uncharacterized protein</fullName>
    </submittedName>
</protein>
<dbReference type="OrthoDB" id="6489156at2759"/>
<evidence type="ECO:0000313" key="1">
    <source>
        <dbReference type="EMBL" id="GFQ90594.1"/>
    </source>
</evidence>
<reference evidence="1" key="1">
    <citation type="submission" date="2020-07" db="EMBL/GenBank/DDBJ databases">
        <title>Multicomponent nature underlies the extraordinary mechanical properties of spider dragline silk.</title>
        <authorList>
            <person name="Kono N."/>
            <person name="Nakamura H."/>
            <person name="Mori M."/>
            <person name="Yoshida Y."/>
            <person name="Ohtoshi R."/>
            <person name="Malay A.D."/>
            <person name="Moran D.A.P."/>
            <person name="Tomita M."/>
            <person name="Numata K."/>
            <person name="Arakawa K."/>
        </authorList>
    </citation>
    <scope>NUCLEOTIDE SEQUENCE</scope>
</reference>
<name>A0A8X6HPQ0_TRICU</name>